<feature type="domain" description="CheW-like" evidence="1">
    <location>
        <begin position="6"/>
        <end position="153"/>
    </location>
</feature>
<dbReference type="SMART" id="SM00260">
    <property type="entry name" value="CheW"/>
    <property type="match status" value="1"/>
</dbReference>
<evidence type="ECO:0000313" key="2">
    <source>
        <dbReference type="EMBL" id="MBK3519671.1"/>
    </source>
</evidence>
<dbReference type="SUPFAM" id="SSF50341">
    <property type="entry name" value="CheW-like"/>
    <property type="match status" value="1"/>
</dbReference>
<dbReference type="PROSITE" id="PS50851">
    <property type="entry name" value="CHEW"/>
    <property type="match status" value="1"/>
</dbReference>
<dbReference type="EMBL" id="JAENRR010000084">
    <property type="protein sequence ID" value="MBK3519671.1"/>
    <property type="molecule type" value="Genomic_DNA"/>
</dbReference>
<dbReference type="PANTHER" id="PTHR22617:SF23">
    <property type="entry name" value="CHEMOTAXIS PROTEIN CHEW"/>
    <property type="match status" value="1"/>
</dbReference>
<proteinExistence type="predicted"/>
<dbReference type="InterPro" id="IPR036061">
    <property type="entry name" value="CheW-like_dom_sf"/>
</dbReference>
<dbReference type="Gene3D" id="2.30.30.40">
    <property type="entry name" value="SH3 Domains"/>
    <property type="match status" value="1"/>
</dbReference>
<gene>
    <name evidence="2" type="ORF">JIV24_20185</name>
</gene>
<dbReference type="InterPro" id="IPR039315">
    <property type="entry name" value="CheW"/>
</dbReference>
<dbReference type="Proteomes" id="UP000605676">
    <property type="component" value="Unassembled WGS sequence"/>
</dbReference>
<dbReference type="PANTHER" id="PTHR22617">
    <property type="entry name" value="CHEMOTAXIS SENSOR HISTIDINE KINASE-RELATED"/>
    <property type="match status" value="1"/>
</dbReference>
<keyword evidence="3" id="KW-1185">Reference proteome</keyword>
<evidence type="ECO:0000313" key="3">
    <source>
        <dbReference type="Proteomes" id="UP000605676"/>
    </source>
</evidence>
<accession>A0ABS1HQ22</accession>
<reference evidence="2 3" key="1">
    <citation type="submission" date="2021-01" db="EMBL/GenBank/DDBJ databases">
        <title>Carboxyliciviraga sp.nov., isolated from coastal sediments.</title>
        <authorList>
            <person name="Lu D."/>
            <person name="Zhang T."/>
        </authorList>
    </citation>
    <scope>NUCLEOTIDE SEQUENCE [LARGE SCALE GENOMIC DNA]</scope>
    <source>
        <strain evidence="2 3">N1Y132</strain>
    </source>
</reference>
<sequence length="173" mass="19472">MTDKQLNSYLTFRLKGELFAIGVEKVLEIIETTEDHTITNLPKAPDAVEGVVNFRGNVIPVVNTRQKFDLENYQEQERFVVMVLNLTLGGEEHIVGAMSDKVVDVIEIVEKEIQPVPEVGKGYNSDYVSGVVYRKGEFVMVLDIEAAIESDEIIQLREEEVEESNEQDGLIAE</sequence>
<dbReference type="Gene3D" id="2.40.50.180">
    <property type="entry name" value="CheA-289, Domain 4"/>
    <property type="match status" value="1"/>
</dbReference>
<comment type="caution">
    <text evidence="2">The sequence shown here is derived from an EMBL/GenBank/DDBJ whole genome shotgun (WGS) entry which is preliminary data.</text>
</comment>
<dbReference type="Pfam" id="PF01584">
    <property type="entry name" value="CheW"/>
    <property type="match status" value="1"/>
</dbReference>
<protein>
    <submittedName>
        <fullName evidence="2">Purine-binding chemotaxis protein CheW</fullName>
    </submittedName>
</protein>
<dbReference type="RefSeq" id="WP_200466890.1">
    <property type="nucleotide sequence ID" value="NZ_JAENRR010000084.1"/>
</dbReference>
<name>A0ABS1HQ22_9BACT</name>
<organism evidence="2 3">
    <name type="scientific">Carboxylicivirga marina</name>
    <dbReference type="NCBI Taxonomy" id="2800988"/>
    <lineage>
        <taxon>Bacteria</taxon>
        <taxon>Pseudomonadati</taxon>
        <taxon>Bacteroidota</taxon>
        <taxon>Bacteroidia</taxon>
        <taxon>Marinilabiliales</taxon>
        <taxon>Marinilabiliaceae</taxon>
        <taxon>Carboxylicivirga</taxon>
    </lineage>
</organism>
<evidence type="ECO:0000259" key="1">
    <source>
        <dbReference type="PROSITE" id="PS50851"/>
    </source>
</evidence>
<dbReference type="InterPro" id="IPR002545">
    <property type="entry name" value="CheW-lke_dom"/>
</dbReference>